<accession>A0A2G2VP87</accession>
<reference evidence="3" key="2">
    <citation type="journal article" date="2017" name="J. Anim. Genet.">
        <title>Multiple reference genome sequences of hot pepper reveal the massive evolution of plant disease resistance genes by retroduplication.</title>
        <authorList>
            <person name="Kim S."/>
            <person name="Park J."/>
            <person name="Yeom S.-I."/>
            <person name="Kim Y.-M."/>
            <person name="Seo E."/>
            <person name="Kim K.-T."/>
            <person name="Kim M.-S."/>
            <person name="Lee J.M."/>
            <person name="Cheong K."/>
            <person name="Shin H.-S."/>
            <person name="Kim S.-B."/>
            <person name="Han K."/>
            <person name="Lee J."/>
            <person name="Park M."/>
            <person name="Lee H.-A."/>
            <person name="Lee H.-Y."/>
            <person name="Lee Y."/>
            <person name="Oh S."/>
            <person name="Lee J.H."/>
            <person name="Choi E."/>
            <person name="Choi E."/>
            <person name="Lee S.E."/>
            <person name="Jeon J."/>
            <person name="Kim H."/>
            <person name="Choi G."/>
            <person name="Song H."/>
            <person name="Lee J."/>
            <person name="Lee S.-C."/>
            <person name="Kwon J.-K."/>
            <person name="Lee H.-Y."/>
            <person name="Koo N."/>
            <person name="Hong Y."/>
            <person name="Kim R.W."/>
            <person name="Kang W.-H."/>
            <person name="Huh J.H."/>
            <person name="Kang B.-C."/>
            <person name="Yang T.-J."/>
            <person name="Lee Y.-H."/>
            <person name="Bennetzen J.L."/>
            <person name="Choi D."/>
        </authorList>
    </citation>
    <scope>NUCLEOTIDE SEQUENCE [LARGE SCALE GENOMIC DNA]</scope>
    <source>
        <strain evidence="3">cv. PBC81</strain>
    </source>
</reference>
<evidence type="ECO:0008006" key="4">
    <source>
        <dbReference type="Google" id="ProtNLM"/>
    </source>
</evidence>
<dbReference type="EMBL" id="MLFT02000011">
    <property type="protein sequence ID" value="PHT34797.1"/>
    <property type="molecule type" value="Genomic_DNA"/>
</dbReference>
<feature type="compositionally biased region" description="Acidic residues" evidence="1">
    <location>
        <begin position="79"/>
        <end position="90"/>
    </location>
</feature>
<keyword evidence="3" id="KW-1185">Reference proteome</keyword>
<feature type="compositionally biased region" description="Acidic residues" evidence="1">
    <location>
        <begin position="48"/>
        <end position="58"/>
    </location>
</feature>
<comment type="caution">
    <text evidence="2">The sequence shown here is derived from an EMBL/GenBank/DDBJ whole genome shotgun (WGS) entry which is preliminary data.</text>
</comment>
<feature type="compositionally biased region" description="Polar residues" evidence="1">
    <location>
        <begin position="1"/>
        <end position="14"/>
    </location>
</feature>
<sequence>MQETHTQSEGTETTDGSDDPMLGSWDPSNAVPLDWSEGHVWSVELTIIEEEPGSEQSEESAVNPEILTAENLVPPTAVDLEDDVNEEKTN</sequence>
<evidence type="ECO:0000313" key="3">
    <source>
        <dbReference type="Proteomes" id="UP000224567"/>
    </source>
</evidence>
<name>A0A2G2VP87_CAPBA</name>
<organism evidence="2 3">
    <name type="scientific">Capsicum baccatum</name>
    <name type="common">Peruvian pepper</name>
    <dbReference type="NCBI Taxonomy" id="33114"/>
    <lineage>
        <taxon>Eukaryota</taxon>
        <taxon>Viridiplantae</taxon>
        <taxon>Streptophyta</taxon>
        <taxon>Embryophyta</taxon>
        <taxon>Tracheophyta</taxon>
        <taxon>Spermatophyta</taxon>
        <taxon>Magnoliopsida</taxon>
        <taxon>eudicotyledons</taxon>
        <taxon>Gunneridae</taxon>
        <taxon>Pentapetalae</taxon>
        <taxon>asterids</taxon>
        <taxon>lamiids</taxon>
        <taxon>Solanales</taxon>
        <taxon>Solanaceae</taxon>
        <taxon>Solanoideae</taxon>
        <taxon>Capsiceae</taxon>
        <taxon>Capsicum</taxon>
    </lineage>
</organism>
<evidence type="ECO:0000313" key="2">
    <source>
        <dbReference type="EMBL" id="PHT34797.1"/>
    </source>
</evidence>
<dbReference type="OrthoDB" id="550577at2759"/>
<dbReference type="AlphaFoldDB" id="A0A2G2VP87"/>
<evidence type="ECO:0000256" key="1">
    <source>
        <dbReference type="SAM" id="MobiDB-lite"/>
    </source>
</evidence>
<protein>
    <recommendedName>
        <fullName evidence="4">CBM20 domain-containing protein</fullName>
    </recommendedName>
</protein>
<feature type="region of interest" description="Disordered" evidence="1">
    <location>
        <begin position="48"/>
        <end position="90"/>
    </location>
</feature>
<reference evidence="2 3" key="1">
    <citation type="journal article" date="2017" name="Genome Biol.">
        <title>New reference genome sequences of hot pepper reveal the massive evolution of plant disease-resistance genes by retroduplication.</title>
        <authorList>
            <person name="Kim S."/>
            <person name="Park J."/>
            <person name="Yeom S.I."/>
            <person name="Kim Y.M."/>
            <person name="Seo E."/>
            <person name="Kim K.T."/>
            <person name="Kim M.S."/>
            <person name="Lee J.M."/>
            <person name="Cheong K."/>
            <person name="Shin H.S."/>
            <person name="Kim S.B."/>
            <person name="Han K."/>
            <person name="Lee J."/>
            <person name="Park M."/>
            <person name="Lee H.A."/>
            <person name="Lee H.Y."/>
            <person name="Lee Y."/>
            <person name="Oh S."/>
            <person name="Lee J.H."/>
            <person name="Choi E."/>
            <person name="Choi E."/>
            <person name="Lee S.E."/>
            <person name="Jeon J."/>
            <person name="Kim H."/>
            <person name="Choi G."/>
            <person name="Song H."/>
            <person name="Lee J."/>
            <person name="Lee S.C."/>
            <person name="Kwon J.K."/>
            <person name="Lee H.Y."/>
            <person name="Koo N."/>
            <person name="Hong Y."/>
            <person name="Kim R.W."/>
            <person name="Kang W.H."/>
            <person name="Huh J.H."/>
            <person name="Kang B.C."/>
            <person name="Yang T.J."/>
            <person name="Lee Y.H."/>
            <person name="Bennetzen J.L."/>
            <person name="Choi D."/>
        </authorList>
    </citation>
    <scope>NUCLEOTIDE SEQUENCE [LARGE SCALE GENOMIC DNA]</scope>
    <source>
        <strain evidence="3">cv. PBC81</strain>
    </source>
</reference>
<feature type="region of interest" description="Disordered" evidence="1">
    <location>
        <begin position="1"/>
        <end position="33"/>
    </location>
</feature>
<dbReference type="Gene3D" id="2.60.40.10">
    <property type="entry name" value="Immunoglobulins"/>
    <property type="match status" value="1"/>
</dbReference>
<proteinExistence type="predicted"/>
<dbReference type="InterPro" id="IPR013783">
    <property type="entry name" value="Ig-like_fold"/>
</dbReference>
<dbReference type="SUPFAM" id="SSF49452">
    <property type="entry name" value="Starch-binding domain-like"/>
    <property type="match status" value="1"/>
</dbReference>
<gene>
    <name evidence="2" type="ORF">CQW23_26597</name>
</gene>
<dbReference type="STRING" id="33114.A0A2G2VP87"/>
<dbReference type="Proteomes" id="UP000224567">
    <property type="component" value="Unassembled WGS sequence"/>
</dbReference>
<dbReference type="GO" id="GO:0030246">
    <property type="term" value="F:carbohydrate binding"/>
    <property type="evidence" value="ECO:0007669"/>
    <property type="project" value="InterPro"/>
</dbReference>
<dbReference type="InterPro" id="IPR013784">
    <property type="entry name" value="Carb-bd-like_fold"/>
</dbReference>